<dbReference type="PROSITE" id="PS50987">
    <property type="entry name" value="HTH_ARSR_2"/>
    <property type="match status" value="1"/>
</dbReference>
<keyword evidence="4" id="KW-1185">Reference proteome</keyword>
<reference evidence="3 4" key="1">
    <citation type="submission" date="2018-12" db="EMBL/GenBank/DDBJ databases">
        <title>Draft genome sequence of Embleya hyalina NBRC 13850T.</title>
        <authorList>
            <person name="Komaki H."/>
            <person name="Hosoyama A."/>
            <person name="Kimura A."/>
            <person name="Ichikawa N."/>
            <person name="Tamura T."/>
        </authorList>
    </citation>
    <scope>NUCLEOTIDE SEQUENCE [LARGE SCALE GENOMIC DNA]</scope>
    <source>
        <strain evidence="3 4">NBRC 13850</strain>
    </source>
</reference>
<dbReference type="CDD" id="cd00090">
    <property type="entry name" value="HTH_ARSR"/>
    <property type="match status" value="1"/>
</dbReference>
<gene>
    <name evidence="3" type="ORF">EHYA_02200</name>
</gene>
<dbReference type="EMBL" id="BIFH01000016">
    <property type="protein sequence ID" value="GCD94531.1"/>
    <property type="molecule type" value="Genomic_DNA"/>
</dbReference>
<dbReference type="OrthoDB" id="4471357at2"/>
<dbReference type="SUPFAM" id="SSF46785">
    <property type="entry name" value="Winged helix' DNA-binding domain"/>
    <property type="match status" value="1"/>
</dbReference>
<comment type="caution">
    <text evidence="3">The sequence shown here is derived from an EMBL/GenBank/DDBJ whole genome shotgun (WGS) entry which is preliminary data.</text>
</comment>
<dbReference type="GO" id="GO:0003700">
    <property type="term" value="F:DNA-binding transcription factor activity"/>
    <property type="evidence" value="ECO:0007669"/>
    <property type="project" value="InterPro"/>
</dbReference>
<dbReference type="SMART" id="SM00418">
    <property type="entry name" value="HTH_ARSR"/>
    <property type="match status" value="1"/>
</dbReference>
<sequence length="133" mass="14265">MPVQMHHPSLDEVALSAVFAALSDDHRRGVVVTLAADPDRELPCSALSVPGSKSTRSYHWKVLREAGLIVQRNTGTGMTLRLRAEEFDARFPGLLTNLLHLEGITPAPEGPAPEGPAPEGPAPEGFTEPNPRT</sequence>
<feature type="region of interest" description="Disordered" evidence="1">
    <location>
        <begin position="102"/>
        <end position="133"/>
    </location>
</feature>
<proteinExistence type="predicted"/>
<dbReference type="RefSeq" id="WP_126636729.1">
    <property type="nucleotide sequence ID" value="NZ_BIFH01000016.1"/>
</dbReference>
<dbReference type="InterPro" id="IPR011991">
    <property type="entry name" value="ArsR-like_HTH"/>
</dbReference>
<dbReference type="PRINTS" id="PR00778">
    <property type="entry name" value="HTHARSR"/>
</dbReference>
<protein>
    <submittedName>
        <fullName evidence="3">Transcriptional regulator</fullName>
    </submittedName>
</protein>
<organism evidence="3 4">
    <name type="scientific">Embleya hyalina</name>
    <dbReference type="NCBI Taxonomy" id="516124"/>
    <lineage>
        <taxon>Bacteria</taxon>
        <taxon>Bacillati</taxon>
        <taxon>Actinomycetota</taxon>
        <taxon>Actinomycetes</taxon>
        <taxon>Kitasatosporales</taxon>
        <taxon>Streptomycetaceae</taxon>
        <taxon>Embleya</taxon>
    </lineage>
</organism>
<dbReference type="InterPro" id="IPR001845">
    <property type="entry name" value="HTH_ArsR_DNA-bd_dom"/>
</dbReference>
<feature type="domain" description="HTH arsR-type" evidence="2">
    <location>
        <begin position="7"/>
        <end position="102"/>
    </location>
</feature>
<dbReference type="AlphaFoldDB" id="A0A401YIV6"/>
<dbReference type="Proteomes" id="UP000286931">
    <property type="component" value="Unassembled WGS sequence"/>
</dbReference>
<name>A0A401YIV6_9ACTN</name>
<evidence type="ECO:0000313" key="3">
    <source>
        <dbReference type="EMBL" id="GCD94531.1"/>
    </source>
</evidence>
<accession>A0A401YIV6</accession>
<evidence type="ECO:0000256" key="1">
    <source>
        <dbReference type="SAM" id="MobiDB-lite"/>
    </source>
</evidence>
<evidence type="ECO:0000259" key="2">
    <source>
        <dbReference type="PROSITE" id="PS50987"/>
    </source>
</evidence>
<dbReference type="Gene3D" id="1.10.10.10">
    <property type="entry name" value="Winged helix-like DNA-binding domain superfamily/Winged helix DNA-binding domain"/>
    <property type="match status" value="1"/>
</dbReference>
<evidence type="ECO:0000313" key="4">
    <source>
        <dbReference type="Proteomes" id="UP000286931"/>
    </source>
</evidence>
<dbReference type="InterPro" id="IPR036390">
    <property type="entry name" value="WH_DNA-bd_sf"/>
</dbReference>
<dbReference type="InterPro" id="IPR036388">
    <property type="entry name" value="WH-like_DNA-bd_sf"/>
</dbReference>
<feature type="compositionally biased region" description="Pro residues" evidence="1">
    <location>
        <begin position="108"/>
        <end position="121"/>
    </location>
</feature>